<sequence length="176" mass="18550">MKGRRGWKMTVMLTASAIQLLIAAITDLYKQTIPNWLTGGAFVTGLLYQGIAGGQEINGWLWSLGGASAGFLPLLLLYAFGGIGAGDVKLFGGLGAWIGAYSVMHVLMYAILYAGAIGVLLLIVNRTFAGKALKAVGIALLPGVSMKGRWFGWAKSGKSFPFMLAVIPAAITAWLI</sequence>
<dbReference type="InterPro" id="IPR000045">
    <property type="entry name" value="Prepilin_IV_endopep_pep"/>
</dbReference>
<organism evidence="4 5">
    <name type="scientific">Paenibacillus nanensis</name>
    <dbReference type="NCBI Taxonomy" id="393251"/>
    <lineage>
        <taxon>Bacteria</taxon>
        <taxon>Bacillati</taxon>
        <taxon>Bacillota</taxon>
        <taxon>Bacilli</taxon>
        <taxon>Bacillales</taxon>
        <taxon>Paenibacillaceae</taxon>
        <taxon>Paenibacillus</taxon>
    </lineage>
</organism>
<dbReference type="EMBL" id="QXQA01000006">
    <property type="protein sequence ID" value="RIX52751.1"/>
    <property type="molecule type" value="Genomic_DNA"/>
</dbReference>
<evidence type="ECO:0000259" key="3">
    <source>
        <dbReference type="Pfam" id="PF01478"/>
    </source>
</evidence>
<keyword evidence="2" id="KW-0472">Membrane</keyword>
<dbReference type="GO" id="GO:0004190">
    <property type="term" value="F:aspartic-type endopeptidase activity"/>
    <property type="evidence" value="ECO:0007669"/>
    <property type="project" value="InterPro"/>
</dbReference>
<feature type="transmembrane region" description="Helical" evidence="2">
    <location>
        <begin position="100"/>
        <end position="123"/>
    </location>
</feature>
<keyword evidence="5" id="KW-1185">Reference proteome</keyword>
<evidence type="ECO:0000256" key="2">
    <source>
        <dbReference type="SAM" id="Phobius"/>
    </source>
</evidence>
<dbReference type="GO" id="GO:0005886">
    <property type="term" value="C:plasma membrane"/>
    <property type="evidence" value="ECO:0007669"/>
    <property type="project" value="TreeGrafter"/>
</dbReference>
<dbReference type="Pfam" id="PF01478">
    <property type="entry name" value="Peptidase_A24"/>
    <property type="match status" value="1"/>
</dbReference>
<keyword evidence="2" id="KW-0812">Transmembrane</keyword>
<dbReference type="PANTHER" id="PTHR30487">
    <property type="entry name" value="TYPE 4 PREPILIN-LIKE PROTEINS LEADER PEPTIDE-PROCESSING ENZYME"/>
    <property type="match status" value="1"/>
</dbReference>
<comment type="similarity">
    <text evidence="1">Belongs to the peptidase A24 family.</text>
</comment>
<dbReference type="AlphaFoldDB" id="A0A3A1UZ82"/>
<dbReference type="PANTHER" id="PTHR30487:SF0">
    <property type="entry name" value="PREPILIN LEADER PEPTIDASE_N-METHYLTRANSFERASE-RELATED"/>
    <property type="match status" value="1"/>
</dbReference>
<comment type="caution">
    <text evidence="4">The sequence shown here is derived from an EMBL/GenBank/DDBJ whole genome shotgun (WGS) entry which is preliminary data.</text>
</comment>
<keyword evidence="2" id="KW-1133">Transmembrane helix</keyword>
<proteinExistence type="inferred from homology"/>
<gene>
    <name evidence="4" type="ORF">D3P08_12120</name>
</gene>
<protein>
    <submittedName>
        <fullName evidence="4">Prepilin peptidase</fullName>
    </submittedName>
</protein>
<dbReference type="GO" id="GO:0006465">
    <property type="term" value="P:signal peptide processing"/>
    <property type="evidence" value="ECO:0007669"/>
    <property type="project" value="TreeGrafter"/>
</dbReference>
<feature type="transmembrane region" description="Helical" evidence="2">
    <location>
        <begin position="59"/>
        <end position="80"/>
    </location>
</feature>
<name>A0A3A1UZ82_9BACL</name>
<accession>A0A3A1UZ82</accession>
<feature type="transmembrane region" description="Helical" evidence="2">
    <location>
        <begin position="33"/>
        <end position="52"/>
    </location>
</feature>
<dbReference type="Proteomes" id="UP000266482">
    <property type="component" value="Unassembled WGS sequence"/>
</dbReference>
<evidence type="ECO:0000313" key="5">
    <source>
        <dbReference type="Proteomes" id="UP000266482"/>
    </source>
</evidence>
<dbReference type="Gene3D" id="1.20.120.1220">
    <property type="match status" value="1"/>
</dbReference>
<dbReference type="OrthoDB" id="5508079at2"/>
<evidence type="ECO:0000256" key="1">
    <source>
        <dbReference type="ARBA" id="ARBA00005801"/>
    </source>
</evidence>
<reference evidence="4 5" key="1">
    <citation type="submission" date="2018-09" db="EMBL/GenBank/DDBJ databases">
        <title>Paenibacillus aracenensis nov. sp. isolated from a cave in southern Spain.</title>
        <authorList>
            <person name="Jurado V."/>
            <person name="Gutierrez-Patricio S."/>
            <person name="Gonzalez-Pimentel J.L."/>
            <person name="Miller A.Z."/>
            <person name="Laiz L."/>
            <person name="Saiz-Jimenez C."/>
        </authorList>
    </citation>
    <scope>NUCLEOTIDE SEQUENCE [LARGE SCALE GENOMIC DNA]</scope>
    <source>
        <strain evidence="4 5">DSM 22867</strain>
    </source>
</reference>
<dbReference type="InterPro" id="IPR050882">
    <property type="entry name" value="Prepilin_peptidase/N-MTase"/>
</dbReference>
<evidence type="ECO:0000313" key="4">
    <source>
        <dbReference type="EMBL" id="RIX52751.1"/>
    </source>
</evidence>
<feature type="domain" description="Prepilin type IV endopeptidase peptidase" evidence="3">
    <location>
        <begin position="17"/>
        <end position="119"/>
    </location>
</feature>